<evidence type="ECO:0000313" key="2">
    <source>
        <dbReference type="EMBL" id="CAI8603962.1"/>
    </source>
</evidence>
<feature type="compositionally biased region" description="Polar residues" evidence="1">
    <location>
        <begin position="38"/>
        <end position="47"/>
    </location>
</feature>
<name>A0AAV1A6E3_VICFA</name>
<dbReference type="PANTHER" id="PTHR33416">
    <property type="entry name" value="NUCLEAR PORE COMPLEX PROTEIN NUP1"/>
    <property type="match status" value="1"/>
</dbReference>
<feature type="compositionally biased region" description="Polar residues" evidence="1">
    <location>
        <begin position="476"/>
        <end position="488"/>
    </location>
</feature>
<keyword evidence="3" id="KW-1185">Reference proteome</keyword>
<feature type="region of interest" description="Disordered" evidence="1">
    <location>
        <begin position="474"/>
        <end position="501"/>
    </location>
</feature>
<feature type="region of interest" description="Disordered" evidence="1">
    <location>
        <begin position="163"/>
        <end position="193"/>
    </location>
</feature>
<dbReference type="GO" id="GO:0071763">
    <property type="term" value="P:nuclear membrane organization"/>
    <property type="evidence" value="ECO:0007669"/>
    <property type="project" value="TreeGrafter"/>
</dbReference>
<protein>
    <recommendedName>
        <fullName evidence="4">Nuclear pore complex protein NUP1</fullName>
    </recommendedName>
</protein>
<reference evidence="2 3" key="1">
    <citation type="submission" date="2023-01" db="EMBL/GenBank/DDBJ databases">
        <authorList>
            <person name="Kreplak J."/>
        </authorList>
    </citation>
    <scope>NUCLEOTIDE SEQUENCE [LARGE SCALE GENOMIC DNA]</scope>
</reference>
<feature type="region of interest" description="Disordered" evidence="1">
    <location>
        <begin position="71"/>
        <end position="127"/>
    </location>
</feature>
<evidence type="ECO:0000256" key="1">
    <source>
        <dbReference type="SAM" id="MobiDB-lite"/>
    </source>
</evidence>
<feature type="compositionally biased region" description="Polar residues" evidence="1">
    <location>
        <begin position="107"/>
        <end position="127"/>
    </location>
</feature>
<feature type="compositionally biased region" description="Polar residues" evidence="1">
    <location>
        <begin position="975"/>
        <end position="987"/>
    </location>
</feature>
<dbReference type="Proteomes" id="UP001157006">
    <property type="component" value="Chromosome 3"/>
</dbReference>
<feature type="region of interest" description="Disordered" evidence="1">
    <location>
        <begin position="969"/>
        <end position="989"/>
    </location>
</feature>
<organism evidence="2 3">
    <name type="scientific">Vicia faba</name>
    <name type="common">Broad bean</name>
    <name type="synonym">Faba vulgaris</name>
    <dbReference type="NCBI Taxonomy" id="3906"/>
    <lineage>
        <taxon>Eukaryota</taxon>
        <taxon>Viridiplantae</taxon>
        <taxon>Streptophyta</taxon>
        <taxon>Embryophyta</taxon>
        <taxon>Tracheophyta</taxon>
        <taxon>Spermatophyta</taxon>
        <taxon>Magnoliopsida</taxon>
        <taxon>eudicotyledons</taxon>
        <taxon>Gunneridae</taxon>
        <taxon>Pentapetalae</taxon>
        <taxon>rosids</taxon>
        <taxon>fabids</taxon>
        <taxon>Fabales</taxon>
        <taxon>Fabaceae</taxon>
        <taxon>Papilionoideae</taxon>
        <taxon>50 kb inversion clade</taxon>
        <taxon>NPAAA clade</taxon>
        <taxon>Hologalegina</taxon>
        <taxon>IRL clade</taxon>
        <taxon>Fabeae</taxon>
        <taxon>Vicia</taxon>
    </lineage>
</organism>
<feature type="region of interest" description="Disordered" evidence="1">
    <location>
        <begin position="416"/>
        <end position="438"/>
    </location>
</feature>
<feature type="region of interest" description="Disordered" evidence="1">
    <location>
        <begin position="1"/>
        <end position="48"/>
    </location>
</feature>
<evidence type="ECO:0000313" key="3">
    <source>
        <dbReference type="Proteomes" id="UP001157006"/>
    </source>
</evidence>
<feature type="compositionally biased region" description="Low complexity" evidence="1">
    <location>
        <begin position="886"/>
        <end position="907"/>
    </location>
</feature>
<gene>
    <name evidence="2" type="ORF">VFH_III110280</name>
</gene>
<evidence type="ECO:0008006" key="4">
    <source>
        <dbReference type="Google" id="ProtNLM"/>
    </source>
</evidence>
<feature type="region of interest" description="Disordered" evidence="1">
    <location>
        <begin position="886"/>
        <end position="915"/>
    </location>
</feature>
<feature type="compositionally biased region" description="Low complexity" evidence="1">
    <location>
        <begin position="424"/>
        <end position="438"/>
    </location>
</feature>
<feature type="compositionally biased region" description="Gly residues" evidence="1">
    <location>
        <begin position="1218"/>
        <end position="1230"/>
    </location>
</feature>
<accession>A0AAV1A6E3</accession>
<proteinExistence type="predicted"/>
<feature type="compositionally biased region" description="Basic and acidic residues" evidence="1">
    <location>
        <begin position="89"/>
        <end position="104"/>
    </location>
</feature>
<dbReference type="AlphaFoldDB" id="A0AAV1A6E3"/>
<dbReference type="PANTHER" id="PTHR33416:SF20">
    <property type="entry name" value="NUCLEAR PORE COMPLEX PROTEIN NUP1"/>
    <property type="match status" value="1"/>
</dbReference>
<feature type="compositionally biased region" description="Basic residues" evidence="1">
    <location>
        <begin position="1234"/>
        <end position="1246"/>
    </location>
</feature>
<sequence>MATEGNENPYEGGTGGKFRKRPLRRTQTPYDRPPTALRNPNRNNNGWLSKLVDPAHRLITHGAHSLFSSLLRRRLPPPPPTPISSEMEQEMRQDSLQEEARQVAKESPSNQQGAVGESNVQINCSDSDQSGLTELEKLLKQKTFTRSEIDHLTALMQSRTVDAPIRGEEKSPEAIPSEPMLPSGQKEEYPKTPSVENGIENSLVLSRHVTPSVPIEDVASPAELAKAYMGNRHSNVSSATLGMRYHAREEDSTLLKSENFPYKSPIMSIVPRATRHTAAHENGFVTPRSRGRSAIYGMARTPYARIYPTSTLKGGGRAVQDEPSSSTLSAIDHGMLSGSTQGGIKNRNLAVDNNIGSIGPIRRVRHKSNLLYSKGSSSPLSGSALSVYRNGLGIDAAQQPSSSSRKPVMLDEVKHKSEENVNGTKPSTSFPPFSSKSSEMATKILQQLDKLVSPKEKSPESRLPVVQGNKLDGTFGNLSPSFQNQKSISPRDKGENGPLKLVAPSNEVVPAVTTTDTTKPRNQVLSSENSLMMKSISYPTQKKRAFHMSAHENSLDLDDNAYGAVSFSPAEKESRSSMAMVDKISPGSDVIAHESPSTLSKVLPSTSFTKVGEGPKADEKFEVPPISDPNNNAATVATTAVTVTTFGSEKTALPNGSTSNPSLFNFANKIISPTEISTSVTSSKETGKSAPVFGLEKVVPSKEGGPDAPPVNFDTNQNVFKVPPMPFTTSSLVGGESSLKFGASFNSQSGGSISFTTVAGSTDSVQKVFESDGGDAKTNTNTGFSVGASELTVSSAASASLSTPPNSIFKFGHSSNQNNGSLASGPSFSSSFPSLVSNNFSNSSSSLSAVGGINATAASSGVSMATSSTPVMATSSSTTSFFKFGSSPVTSSGLSVSSSVSKPPETKSQQDAGIGNFSSTAFGSSSAAGGSTGSTIFGFSSSAITTEKSQSQSPFGAGSGSMFGAHASPSAGGFATSNQTQSVQSPASPLFGLTGKTDFSSGSSFFPSLSSAPNVSFSSGSSMFPSSSTTNIFNSSTTFGLGTSASSSAVNTISSNSGTNSTLFGASSWQPSKSPFGSTFSSSPSSGFSFGTPSASVASTTSSPTMFASTTGASAPQFSFTSATASTSSQPAFGSPNPAFAFGSAPVNNDSMDSMAEDSVQAISPMFYQQPAPVQSNFVFGASTLSGASPFQFASQQNVAPQNSSPFQATGSLEFNAGGGSFSLGSGGGDKSGRKIIKVKHRNRKK</sequence>
<feature type="region of interest" description="Disordered" evidence="1">
    <location>
        <begin position="1218"/>
        <end position="1246"/>
    </location>
</feature>
<dbReference type="EMBL" id="OX451738">
    <property type="protein sequence ID" value="CAI8603962.1"/>
    <property type="molecule type" value="Genomic_DNA"/>
</dbReference>
<dbReference type="GO" id="GO:0005635">
    <property type="term" value="C:nuclear envelope"/>
    <property type="evidence" value="ECO:0007669"/>
    <property type="project" value="TreeGrafter"/>
</dbReference>
<dbReference type="GO" id="GO:0016973">
    <property type="term" value="P:poly(A)+ mRNA export from nucleus"/>
    <property type="evidence" value="ECO:0007669"/>
    <property type="project" value="TreeGrafter"/>
</dbReference>